<dbReference type="SUPFAM" id="SSF53383">
    <property type="entry name" value="PLP-dependent transferases"/>
    <property type="match status" value="1"/>
</dbReference>
<keyword evidence="2" id="KW-0663">Pyridoxal phosphate</keyword>
<evidence type="ECO:0000313" key="5">
    <source>
        <dbReference type="Proteomes" id="UP000043699"/>
    </source>
</evidence>
<dbReference type="AlphaFoldDB" id="A0A098ENW5"/>
<dbReference type="InterPro" id="IPR016181">
    <property type="entry name" value="Acyl_CoA_acyltransferase"/>
</dbReference>
<evidence type="ECO:0000256" key="1">
    <source>
        <dbReference type="ARBA" id="ARBA00001933"/>
    </source>
</evidence>
<dbReference type="GO" id="GO:0016747">
    <property type="term" value="F:acyltransferase activity, transferring groups other than amino-acyl groups"/>
    <property type="evidence" value="ECO:0007669"/>
    <property type="project" value="InterPro"/>
</dbReference>
<dbReference type="EMBL" id="CCXS01000001">
    <property type="protein sequence ID" value="CEG23993.1"/>
    <property type="molecule type" value="Genomic_DNA"/>
</dbReference>
<dbReference type="Gene3D" id="3.40.640.10">
    <property type="entry name" value="Type I PLP-dependent aspartate aminotransferase-like (Major domain)"/>
    <property type="match status" value="1"/>
</dbReference>
<dbReference type="InterPro" id="IPR000182">
    <property type="entry name" value="GNAT_dom"/>
</dbReference>
<accession>A0A098ENW5</accession>
<dbReference type="InterPro" id="IPR015421">
    <property type="entry name" value="PyrdxlP-dep_Trfase_major"/>
</dbReference>
<dbReference type="PANTHER" id="PTHR21152">
    <property type="entry name" value="AMINOTRANSFERASE CLASS V"/>
    <property type="match status" value="1"/>
</dbReference>
<proteinExistence type="predicted"/>
<dbReference type="Proteomes" id="UP000043699">
    <property type="component" value="Unassembled WGS sequence"/>
</dbReference>
<name>A0A098ENW5_9BACL</name>
<dbReference type="PANTHER" id="PTHR21152:SF40">
    <property type="entry name" value="ALANINE--GLYOXYLATE AMINOTRANSFERASE"/>
    <property type="match status" value="1"/>
</dbReference>
<keyword evidence="5" id="KW-1185">Reference proteome</keyword>
<dbReference type="GO" id="GO:0019265">
    <property type="term" value="P:glycine biosynthetic process, by transamination of glyoxylate"/>
    <property type="evidence" value="ECO:0007669"/>
    <property type="project" value="TreeGrafter"/>
</dbReference>
<feature type="domain" description="N-acetyltransferase" evidence="3">
    <location>
        <begin position="4"/>
        <end position="165"/>
    </location>
</feature>
<dbReference type="PROSITE" id="PS51186">
    <property type="entry name" value="GNAT"/>
    <property type="match status" value="1"/>
</dbReference>
<dbReference type="InterPro" id="IPR015422">
    <property type="entry name" value="PyrdxlP-dep_Trfase_small"/>
</dbReference>
<dbReference type="Gene3D" id="3.90.1150.10">
    <property type="entry name" value="Aspartate Aminotransferase, domain 1"/>
    <property type="match status" value="1"/>
</dbReference>
<comment type="cofactor">
    <cofactor evidence="1">
        <name>pyridoxal 5'-phosphate</name>
        <dbReference type="ChEBI" id="CHEBI:597326"/>
    </cofactor>
</comment>
<organism evidence="4 5">
    <name type="scientific">Planococcus massiliensis</name>
    <dbReference type="NCBI Taxonomy" id="1499687"/>
    <lineage>
        <taxon>Bacteria</taxon>
        <taxon>Bacillati</taxon>
        <taxon>Bacillota</taxon>
        <taxon>Bacilli</taxon>
        <taxon>Bacillales</taxon>
        <taxon>Caryophanaceae</taxon>
        <taxon>Planococcus</taxon>
    </lineage>
</organism>
<protein>
    <submittedName>
        <fullName evidence="4">Soluble hydrogenase 42 kDa subunit</fullName>
    </submittedName>
</protein>
<gene>
    <name evidence="4" type="ORF">BN1080_03011</name>
</gene>
<dbReference type="InterPro" id="IPR000192">
    <property type="entry name" value="Aminotrans_V_dom"/>
</dbReference>
<reference evidence="4 5" key="1">
    <citation type="submission" date="2014-09" db="EMBL/GenBank/DDBJ databases">
        <authorList>
            <person name="Urmite Genomes Urmite Genomes"/>
        </authorList>
    </citation>
    <scope>NUCLEOTIDE SEQUENCE [LARGE SCALE GENOMIC DNA]</scope>
    <source>
        <strain evidence="4 5">ES2</strain>
    </source>
</reference>
<dbReference type="STRING" id="1499687.BN1080_03011"/>
<dbReference type="SUPFAM" id="SSF55729">
    <property type="entry name" value="Acyl-CoA N-acyltransferases (Nat)"/>
    <property type="match status" value="1"/>
</dbReference>
<dbReference type="InterPro" id="IPR015424">
    <property type="entry name" value="PyrdxlP-dep_Trfase"/>
</dbReference>
<dbReference type="OrthoDB" id="389074at2"/>
<evidence type="ECO:0000256" key="2">
    <source>
        <dbReference type="ARBA" id="ARBA00022898"/>
    </source>
</evidence>
<evidence type="ECO:0000259" key="3">
    <source>
        <dbReference type="PROSITE" id="PS51186"/>
    </source>
</evidence>
<dbReference type="Pfam" id="PF13444">
    <property type="entry name" value="Acetyltransf_5"/>
    <property type="match status" value="1"/>
</dbReference>
<dbReference type="GO" id="GO:0004760">
    <property type="term" value="F:L-serine-pyruvate transaminase activity"/>
    <property type="evidence" value="ECO:0007669"/>
    <property type="project" value="TreeGrafter"/>
</dbReference>
<dbReference type="Gene3D" id="3.40.630.30">
    <property type="match status" value="1"/>
</dbReference>
<dbReference type="Pfam" id="PF00266">
    <property type="entry name" value="Aminotran_5"/>
    <property type="match status" value="1"/>
</dbReference>
<dbReference type="GO" id="GO:0008453">
    <property type="term" value="F:alanine-glyoxylate transaminase activity"/>
    <property type="evidence" value="ECO:0007669"/>
    <property type="project" value="TreeGrafter"/>
</dbReference>
<evidence type="ECO:0000313" key="4">
    <source>
        <dbReference type="EMBL" id="CEG23993.1"/>
    </source>
</evidence>
<sequence length="514" mass="57465">MYWCKIARSEEEFHAIAQLNYETFVEEIPQHERDGSGIRIDPFHAQNTYLIVLADSTLVGMIALRSERPFSLDRKIGKVEQYLPDSRNICEIRLMAVRKEHRNGRVFFLMARALSDYCYAEGFDAAVISGTTRQLKLYGQLGFQPIAPPVGTGEAVFVPMATTRRRYAASVASRLQTGRKLFLPGPVKLTAPLAAPFAEAPVSHRSAAFQAVFEEVKEKLKEMAGSHPYFLFGSGTLANEAMLAQISRLGSRGLILVNGEFGKRLKEQADRWQLNFDALEQEWGAEFSTNTIEEQLQRQNYGWLLMAHGETSTGVLNDFESLAAICERLQVKLCVDAVSSFGAVPVSFKKAWLATAVSGKAVGTSSGLAIVFAGHNILPDLKLPAYLDLGHYGDKVPYTFSYALLKSFSLALDAYPERYGQLAERLEKVKRDTADWPLLGKGFPTAITFKAEHPYEHFALDAHLSGLELHGSSSYLQEKNLFQVSCIQPDFDADWQQLMKFHERYIKQGNKIKA</sequence>